<name>A0A0K9YSP6_9BACL</name>
<dbReference type="EMBL" id="LGIQ01000009">
    <property type="protein sequence ID" value="KNB71749.1"/>
    <property type="molecule type" value="Genomic_DNA"/>
</dbReference>
<keyword evidence="1" id="KW-0732">Signal</keyword>
<comment type="caution">
    <text evidence="4">The sequence shown here is derived from an EMBL/GenBank/DDBJ whole genome shotgun (WGS) entry which is preliminary data.</text>
</comment>
<evidence type="ECO:0000313" key="6">
    <source>
        <dbReference type="Proteomes" id="UP000319578"/>
    </source>
</evidence>
<evidence type="ECO:0000256" key="1">
    <source>
        <dbReference type="SAM" id="SignalP"/>
    </source>
</evidence>
<dbReference type="STRING" id="54915.ADS79_23645"/>
<dbReference type="RefSeq" id="WP_049740792.1">
    <property type="nucleotide sequence ID" value="NZ_BJON01000004.1"/>
</dbReference>
<sequence length="171" mass="19100">MKWDLKSFMGGIIVGSVLFSGIAIAAPAYPDVTEGIKTPFTYYFDGVPKSPTNEVKGIMYNNSVYVPIRFVAENLNKPVIYDQKSKSIYIGKLPVAKMYSKMEAVELVKKKLAGSLTPTHVVEYDHDDEKGHYVIQVYQTYVNNFQTGASYTSTYGWFVVNPNTGEITSLL</sequence>
<reference evidence="4" key="2">
    <citation type="submission" date="2015-07" db="EMBL/GenBank/DDBJ databases">
        <title>MeaNS - Measles Nucleotide Surveillance Program.</title>
        <authorList>
            <person name="Tran T."/>
            <person name="Druce J."/>
        </authorList>
    </citation>
    <scope>NUCLEOTIDE SEQUENCE</scope>
    <source>
        <strain evidence="4">DSM 9887</strain>
    </source>
</reference>
<evidence type="ECO:0000313" key="3">
    <source>
        <dbReference type="EMBL" id="GED67426.1"/>
    </source>
</evidence>
<evidence type="ECO:0000313" key="5">
    <source>
        <dbReference type="Proteomes" id="UP000036834"/>
    </source>
</evidence>
<dbReference type="Proteomes" id="UP000319578">
    <property type="component" value="Unassembled WGS sequence"/>
</dbReference>
<evidence type="ECO:0000313" key="4">
    <source>
        <dbReference type="EMBL" id="KNB71749.1"/>
    </source>
</evidence>
<feature type="chain" id="PRO_5005533596" evidence="1">
    <location>
        <begin position="26"/>
        <end position="171"/>
    </location>
</feature>
<feature type="domain" description="Copper amine oxidase-like N-terminal" evidence="2">
    <location>
        <begin position="54"/>
        <end position="90"/>
    </location>
</feature>
<dbReference type="Proteomes" id="UP000036834">
    <property type="component" value="Unassembled WGS sequence"/>
</dbReference>
<proteinExistence type="predicted"/>
<reference evidence="3 6" key="3">
    <citation type="submission" date="2019-06" db="EMBL/GenBank/DDBJ databases">
        <title>Whole genome shotgun sequence of Brevibacillus reuszeri NBRC 15719.</title>
        <authorList>
            <person name="Hosoyama A."/>
            <person name="Uohara A."/>
            <person name="Ohji S."/>
            <person name="Ichikawa N."/>
        </authorList>
    </citation>
    <scope>NUCLEOTIDE SEQUENCE [LARGE SCALE GENOMIC DNA]</scope>
    <source>
        <strain evidence="3 6">NBRC 15719</strain>
    </source>
</reference>
<feature type="signal peptide" evidence="1">
    <location>
        <begin position="1"/>
        <end position="25"/>
    </location>
</feature>
<dbReference type="OrthoDB" id="574706at2"/>
<organism evidence="4 5">
    <name type="scientific">Brevibacillus reuszeri</name>
    <dbReference type="NCBI Taxonomy" id="54915"/>
    <lineage>
        <taxon>Bacteria</taxon>
        <taxon>Bacillati</taxon>
        <taxon>Bacillota</taxon>
        <taxon>Bacilli</taxon>
        <taxon>Bacillales</taxon>
        <taxon>Paenibacillaceae</taxon>
        <taxon>Brevibacillus</taxon>
    </lineage>
</organism>
<reference evidence="5" key="1">
    <citation type="submission" date="2015-07" db="EMBL/GenBank/DDBJ databases">
        <title>Genome sequencing project for genomic taxonomy and phylogenomics of Bacillus-like bacteria.</title>
        <authorList>
            <person name="Liu B."/>
            <person name="Wang J."/>
            <person name="Zhu Y."/>
            <person name="Liu G."/>
            <person name="Chen Q."/>
            <person name="Chen Z."/>
            <person name="Lan J."/>
            <person name="Che J."/>
            <person name="Ge C."/>
            <person name="Shi H."/>
            <person name="Pan Z."/>
            <person name="Liu X."/>
        </authorList>
    </citation>
    <scope>NUCLEOTIDE SEQUENCE [LARGE SCALE GENOMIC DNA]</scope>
    <source>
        <strain evidence="5">DSM 9887</strain>
    </source>
</reference>
<dbReference type="PATRIC" id="fig|54915.3.peg.3867"/>
<gene>
    <name evidence="4" type="ORF">ADS79_23645</name>
    <name evidence="3" type="ORF">BRE01_11280</name>
</gene>
<dbReference type="InterPro" id="IPR012854">
    <property type="entry name" value="Cu_amine_oxidase-like_N"/>
</dbReference>
<dbReference type="Pfam" id="PF07833">
    <property type="entry name" value="Cu_amine_oxidN1"/>
    <property type="match status" value="1"/>
</dbReference>
<protein>
    <submittedName>
        <fullName evidence="4">Copper amine oxidase</fullName>
    </submittedName>
</protein>
<dbReference type="EMBL" id="BJON01000004">
    <property type="protein sequence ID" value="GED67426.1"/>
    <property type="molecule type" value="Genomic_DNA"/>
</dbReference>
<keyword evidence="6" id="KW-1185">Reference proteome</keyword>
<accession>A0A0K9YSP6</accession>
<evidence type="ECO:0000259" key="2">
    <source>
        <dbReference type="Pfam" id="PF07833"/>
    </source>
</evidence>
<dbReference type="AlphaFoldDB" id="A0A0K9YSP6"/>